<comment type="caution">
    <text evidence="1">The sequence shown here is derived from an EMBL/GenBank/DDBJ whole genome shotgun (WGS) entry which is preliminary data.</text>
</comment>
<name>A0ABR3FBM7_9AGAR</name>
<proteinExistence type="predicted"/>
<sequence>MDIALVFIDEIRFSLVGTFLHNSTASSTPVFLFIPPIPVEIVNGLPCVRWNSSVSLFYWSLDPKGKDRISEDNWESYGVPKLLVKTWIGSSWGTFAYRSVRAYFQLKNYNLNGEQYARDRGYLPVSRWDPHESDTDDWETSDELDGHHQLTSSSTYSLVEALEAESSSEVSITARASEGVGAAKVVRWIKGLGETDTLQGKNADSDTWSVIDRES</sequence>
<reference evidence="1 3" key="1">
    <citation type="submission" date="2024-02" db="EMBL/GenBank/DDBJ databases">
        <title>A draft genome for the cacao thread blight pathogen Marasmius crinis-equi.</title>
        <authorList>
            <person name="Cohen S.P."/>
            <person name="Baruah I.K."/>
            <person name="Amoako-Attah I."/>
            <person name="Bukari Y."/>
            <person name="Meinhardt L.W."/>
            <person name="Bailey B.A."/>
        </authorList>
    </citation>
    <scope>NUCLEOTIDE SEQUENCE [LARGE SCALE GENOMIC DNA]</scope>
    <source>
        <strain evidence="1 3">GH-76</strain>
    </source>
</reference>
<dbReference type="EMBL" id="JBAHYK010000428">
    <property type="protein sequence ID" value="KAL0574127.1"/>
    <property type="molecule type" value="Genomic_DNA"/>
</dbReference>
<evidence type="ECO:0000313" key="3">
    <source>
        <dbReference type="Proteomes" id="UP001465976"/>
    </source>
</evidence>
<keyword evidence="3" id="KW-1185">Reference proteome</keyword>
<evidence type="ECO:0000313" key="1">
    <source>
        <dbReference type="EMBL" id="KAL0572594.1"/>
    </source>
</evidence>
<protein>
    <submittedName>
        <fullName evidence="1">Uncharacterized protein</fullName>
    </submittedName>
</protein>
<accession>A0ABR3FBM7</accession>
<gene>
    <name evidence="2" type="ORF">V5O48_007835</name>
    <name evidence="1" type="ORF">V5O48_009372</name>
</gene>
<organism evidence="1 3">
    <name type="scientific">Marasmius crinis-equi</name>
    <dbReference type="NCBI Taxonomy" id="585013"/>
    <lineage>
        <taxon>Eukaryota</taxon>
        <taxon>Fungi</taxon>
        <taxon>Dikarya</taxon>
        <taxon>Basidiomycota</taxon>
        <taxon>Agaricomycotina</taxon>
        <taxon>Agaricomycetes</taxon>
        <taxon>Agaricomycetidae</taxon>
        <taxon>Agaricales</taxon>
        <taxon>Marasmiineae</taxon>
        <taxon>Marasmiaceae</taxon>
        <taxon>Marasmius</taxon>
    </lineage>
</organism>
<dbReference type="Proteomes" id="UP001465976">
    <property type="component" value="Unassembled WGS sequence"/>
</dbReference>
<dbReference type="EMBL" id="JBAHYK010000610">
    <property type="protein sequence ID" value="KAL0572594.1"/>
    <property type="molecule type" value="Genomic_DNA"/>
</dbReference>
<evidence type="ECO:0000313" key="2">
    <source>
        <dbReference type="EMBL" id="KAL0574127.1"/>
    </source>
</evidence>